<feature type="region of interest" description="Disordered" evidence="1">
    <location>
        <begin position="832"/>
        <end position="851"/>
    </location>
</feature>
<feature type="transmembrane region" description="Helical" evidence="2">
    <location>
        <begin position="1474"/>
        <end position="1493"/>
    </location>
</feature>
<protein>
    <submittedName>
        <fullName evidence="5">DUF11 domain-containing protein</fullName>
    </submittedName>
</protein>
<name>A0A6G7XGM5_9MICO</name>
<evidence type="ECO:0000313" key="6">
    <source>
        <dbReference type="Proteomes" id="UP000502677"/>
    </source>
</evidence>
<feature type="signal peptide" evidence="3">
    <location>
        <begin position="1"/>
        <end position="28"/>
    </location>
</feature>
<reference evidence="5 6" key="1">
    <citation type="submission" date="2020-03" db="EMBL/GenBank/DDBJ databases">
        <title>Leucobacter sp. nov., isolated from beetles.</title>
        <authorList>
            <person name="Hyun D.-W."/>
            <person name="Bae J.-W."/>
        </authorList>
    </citation>
    <scope>NUCLEOTIDE SEQUENCE [LARGE SCALE GENOMIC DNA]</scope>
    <source>
        <strain evidence="5 6">HDW9C</strain>
    </source>
</reference>
<feature type="chain" id="PRO_5039480688" evidence="3">
    <location>
        <begin position="29"/>
        <end position="1501"/>
    </location>
</feature>
<dbReference type="InterPro" id="IPR051172">
    <property type="entry name" value="Chlamydia_OmcB"/>
</dbReference>
<feature type="domain" description="DUF11" evidence="4">
    <location>
        <begin position="1085"/>
        <end position="1183"/>
    </location>
</feature>
<dbReference type="Pfam" id="PF01345">
    <property type="entry name" value="DUF11"/>
    <property type="match status" value="2"/>
</dbReference>
<feature type="compositionally biased region" description="Low complexity" evidence="1">
    <location>
        <begin position="27"/>
        <end position="39"/>
    </location>
</feature>
<evidence type="ECO:0000259" key="4">
    <source>
        <dbReference type="Pfam" id="PF01345"/>
    </source>
</evidence>
<dbReference type="KEGG" id="lvi:G7068_11610"/>
<keyword evidence="6" id="KW-1185">Reference proteome</keyword>
<keyword evidence="2" id="KW-0812">Transmembrane</keyword>
<dbReference type="Proteomes" id="UP000502677">
    <property type="component" value="Chromosome"/>
</dbReference>
<evidence type="ECO:0000256" key="1">
    <source>
        <dbReference type="SAM" id="MobiDB-lite"/>
    </source>
</evidence>
<keyword evidence="3" id="KW-0732">Signal</keyword>
<keyword evidence="2" id="KW-0472">Membrane</keyword>
<dbReference type="InterPro" id="IPR013783">
    <property type="entry name" value="Ig-like_fold"/>
</dbReference>
<dbReference type="PANTHER" id="PTHR34819:SF3">
    <property type="entry name" value="CELL SURFACE PROTEIN"/>
    <property type="match status" value="1"/>
</dbReference>
<dbReference type="PANTHER" id="PTHR34819">
    <property type="entry name" value="LARGE CYSTEINE-RICH PERIPLASMIC PROTEIN OMCB"/>
    <property type="match status" value="1"/>
</dbReference>
<feature type="region of interest" description="Disordered" evidence="1">
    <location>
        <begin position="27"/>
        <end position="101"/>
    </location>
</feature>
<dbReference type="InterPro" id="IPR047589">
    <property type="entry name" value="DUF11_rpt"/>
</dbReference>
<feature type="compositionally biased region" description="Polar residues" evidence="1">
    <location>
        <begin position="131"/>
        <end position="140"/>
    </location>
</feature>
<feature type="region of interest" description="Disordered" evidence="1">
    <location>
        <begin position="120"/>
        <end position="140"/>
    </location>
</feature>
<dbReference type="RefSeq" id="WP_166292102.1">
    <property type="nucleotide sequence ID" value="NZ_CP049863.1"/>
</dbReference>
<proteinExistence type="predicted"/>
<evidence type="ECO:0000313" key="5">
    <source>
        <dbReference type="EMBL" id="QIK63760.1"/>
    </source>
</evidence>
<gene>
    <name evidence="5" type="ORF">G7068_11610</name>
</gene>
<sequence>MTSGRPLMAAVVSLVVVCLVAAPAAATAPAPVDPVEPTVESSAPSAPAVKTIAPQSEVPELLSPAAPPGSEAAPTEDTPAEGAEEQPDAKAAADADEDPGVGVLSVSDAVAAVLADGTAVFDADDDPGNDSGPQNGIVRTNDTVQYRFNVNTSTASTNPFLTSTLPAGMEWQAAPPQCDGTGTVPNVTGVYDSVTGNPGGDRRVLVCQTQSSGSSSSKEISPIARVTTESLNGQSKVVSFSAGDEETPVPVQSNSVSTTVSAGAFYDLRKMPLTLSGTATGPGPGGTEQGHWRAYGIGITVKHPTRTGAEGLKGITQLASPITFTDDLAAYSPNARLMNWGTGGAGCSQGGVYGSVTPMPHSSLAKPGATTSNAVVDSGVLSCVSDEAPGGTFSLTFTGTDTRGLSYPTATATNNPLPPGEYWVATGAVVVWIPIQDVLDAGGQLTVNNEYRDFDPDDVTGRSNYGDGMEPLENNRTSLSVNAGMYTATKSYRDFVTGSNPTGATGIRSGDLRVSPGSQVISRLEFTRTLAEAENTIVCDVFDRSSQQLTTLSGSSSPTRATVASVPAENYVIEYGAPASYPQTFAQMRATTCEDGDATWSTDPSDAALGGALTSDGYRNSVDRVRLRLLVPIPIGSGAMISTGLRFTGTSTLDPANNADGTLLTNFGRFRAGTSPVWLANTFDPVTFAGTTTGDRARLVPGEVRVDKTVAEQVPGSGIQVAPGTDALYTLQPSVSTNGAVGDPVRDVVVTDLMPTTTPRLTVNPLSVNVPPGTQVEFCALCDGSDWSSTPEGTNYGVRWLLGDVVPGTALPSLHYSARIPVDAPNGLQYRNTAVASSPDDPSTEEQRSDSVTIQVVAGATVYATKSTATPYRPLAGPLVWDLTVRNATPNPMTRLDAIDVLPSNGDGRAPESSFSGGFSAIAVSGLPSEMSSWVTTLDPAVLDAQDGVVDGFADPGSPGDSWYVAPGTGVWSCTVAQVGTTGCPSAEDVTAARFSSLPNPPAPVLDPLETLTWQLSLVPTGDAVGDTYTNRFRGRVNPEVLVLPVSSPDVPIQVQAPQVEVVKQTCTAADPDLCAASDDSVWAETNTVRPGDEGVFRIVVTNTSAIGGAVTVSDVLPAGLTFVPGSADASVGDVSGFVPEWRVGLLAAGDSATMTFRVVIPAVGTQSNSVDAEIEDRFGQTDEDTDTAELVAAPTIVTVEKNVIGSSVGPDGVGDVTYELVVTNSGVFEEQYSLEDALKFGDGITVDSPSVENVVPGDLVVNPEWDGITNVDVASDIAIAAGEVHRYRVEVPILVPGGLTPGQSQCDAGGGLANTAAVSGVGVNDSADACTDAPESSVEIKKTGPATVTAGNTITWSIRVSNTGDFDASGIVVEDALPKGLKFESATGGGVETDGTVRWTLPDLAVGNNAELSVTASLADGAEGQIENCADAVPPVGWAEIEPSCATTEIVPDGTLPPGGGTGGKLPQTGASLNLEAILFAGLGIALGASLIRRRRVRWL</sequence>
<evidence type="ECO:0000256" key="3">
    <source>
        <dbReference type="SAM" id="SignalP"/>
    </source>
</evidence>
<evidence type="ECO:0000256" key="2">
    <source>
        <dbReference type="SAM" id="Phobius"/>
    </source>
</evidence>
<dbReference type="Gene3D" id="2.60.40.10">
    <property type="entry name" value="Immunoglobulins"/>
    <property type="match status" value="1"/>
</dbReference>
<feature type="domain" description="DUF11" evidence="4">
    <location>
        <begin position="1340"/>
        <end position="1432"/>
    </location>
</feature>
<keyword evidence="2" id="KW-1133">Transmembrane helix</keyword>
<dbReference type="NCBIfam" id="TIGR01451">
    <property type="entry name" value="B_ant_repeat"/>
    <property type="match status" value="2"/>
</dbReference>
<dbReference type="InterPro" id="IPR001434">
    <property type="entry name" value="OmcB-like_DUF11"/>
</dbReference>
<dbReference type="EMBL" id="CP049863">
    <property type="protein sequence ID" value="QIK63760.1"/>
    <property type="molecule type" value="Genomic_DNA"/>
</dbReference>
<organism evidence="5 6">
    <name type="scientific">Leucobacter viscericola</name>
    <dbReference type="NCBI Taxonomy" id="2714935"/>
    <lineage>
        <taxon>Bacteria</taxon>
        <taxon>Bacillati</taxon>
        <taxon>Actinomycetota</taxon>
        <taxon>Actinomycetes</taxon>
        <taxon>Micrococcales</taxon>
        <taxon>Microbacteriaceae</taxon>
        <taxon>Leucobacter</taxon>
    </lineage>
</organism>
<dbReference type="GO" id="GO:0005975">
    <property type="term" value="P:carbohydrate metabolic process"/>
    <property type="evidence" value="ECO:0007669"/>
    <property type="project" value="UniProtKB-ARBA"/>
</dbReference>
<dbReference type="NCBIfam" id="TIGR01167">
    <property type="entry name" value="LPXTG_anchor"/>
    <property type="match status" value="1"/>
</dbReference>
<accession>A0A6G7XGM5</accession>